<organism evidence="2">
    <name type="scientific">Vitrella brassicaformis</name>
    <dbReference type="NCBI Taxonomy" id="1169539"/>
    <lineage>
        <taxon>Eukaryota</taxon>
        <taxon>Sar</taxon>
        <taxon>Alveolata</taxon>
        <taxon>Colpodellida</taxon>
        <taxon>Vitrellaceae</taxon>
        <taxon>Vitrella</taxon>
    </lineage>
</organism>
<dbReference type="AlphaFoldDB" id="A0A7S1P8B0"/>
<name>A0A7S1P8B0_9ALVE</name>
<evidence type="ECO:0008006" key="3">
    <source>
        <dbReference type="Google" id="ProtNLM"/>
    </source>
</evidence>
<proteinExistence type="predicted"/>
<gene>
    <name evidence="2" type="ORF">VBRA1451_LOCUS17893</name>
</gene>
<reference evidence="2" key="1">
    <citation type="submission" date="2021-01" db="EMBL/GenBank/DDBJ databases">
        <authorList>
            <person name="Corre E."/>
            <person name="Pelletier E."/>
            <person name="Niang G."/>
            <person name="Scheremetjew M."/>
            <person name="Finn R."/>
            <person name="Kale V."/>
            <person name="Holt S."/>
            <person name="Cochrane G."/>
            <person name="Meng A."/>
            <person name="Brown T."/>
            <person name="Cohen L."/>
        </authorList>
    </citation>
    <scope>NUCLEOTIDE SEQUENCE</scope>
    <source>
        <strain evidence="2">CCMP3346</strain>
    </source>
</reference>
<sequence>MSSRKIVTAVRLSSLPFWYAFMTTADAASLGLPSCSDTISITAWSDSTSQTPSHAMKMTRCLASRGTVQISGVTITRPSSFNSLSPNARDTARAMGCFSVAPPYWQVLSLMRFTRAS</sequence>
<feature type="chain" id="PRO_5030839723" description="Secreted protein" evidence="1">
    <location>
        <begin position="28"/>
        <end position="117"/>
    </location>
</feature>
<evidence type="ECO:0000256" key="1">
    <source>
        <dbReference type="SAM" id="SignalP"/>
    </source>
</evidence>
<accession>A0A7S1P8B0</accession>
<feature type="signal peptide" evidence="1">
    <location>
        <begin position="1"/>
        <end position="27"/>
    </location>
</feature>
<keyword evidence="1" id="KW-0732">Signal</keyword>
<evidence type="ECO:0000313" key="2">
    <source>
        <dbReference type="EMBL" id="CAD9062823.1"/>
    </source>
</evidence>
<dbReference type="EMBL" id="HBGB01030528">
    <property type="protein sequence ID" value="CAD9062823.1"/>
    <property type="molecule type" value="Transcribed_RNA"/>
</dbReference>
<protein>
    <recommendedName>
        <fullName evidence="3">Secreted protein</fullName>
    </recommendedName>
</protein>